<dbReference type="PANTHER" id="PTHR31956">
    <property type="entry name" value="NON-SPECIFIC PHOSPHOLIPASE C4-RELATED"/>
    <property type="match status" value="1"/>
</dbReference>
<dbReference type="InterPro" id="IPR017767">
    <property type="entry name" value="PC-PLC"/>
</dbReference>
<keyword evidence="6" id="KW-1185">Reference proteome</keyword>
<evidence type="ECO:0000313" key="5">
    <source>
        <dbReference type="EMBL" id="MBO9150800.1"/>
    </source>
</evidence>
<evidence type="ECO:0000256" key="2">
    <source>
        <dbReference type="ARBA" id="ARBA00012018"/>
    </source>
</evidence>
<evidence type="ECO:0000259" key="4">
    <source>
        <dbReference type="Pfam" id="PF05506"/>
    </source>
</evidence>
<dbReference type="EC" id="3.1.4.3" evidence="2"/>
<dbReference type="Proteomes" id="UP000679126">
    <property type="component" value="Unassembled WGS sequence"/>
</dbReference>
<evidence type="ECO:0000256" key="3">
    <source>
        <dbReference type="ARBA" id="ARBA00022801"/>
    </source>
</evidence>
<comment type="similarity">
    <text evidence="1">Belongs to the bacterial phospholipase C family.</text>
</comment>
<dbReference type="NCBIfam" id="TIGR03396">
    <property type="entry name" value="PC_PLC"/>
    <property type="match status" value="1"/>
</dbReference>
<dbReference type="PANTHER" id="PTHR31956:SF1">
    <property type="entry name" value="NON-SPECIFIC PHOSPHOLIPASE C1"/>
    <property type="match status" value="1"/>
</dbReference>
<dbReference type="Pfam" id="PF04185">
    <property type="entry name" value="Phosphoesterase"/>
    <property type="match status" value="2"/>
</dbReference>
<dbReference type="InterPro" id="IPR008475">
    <property type="entry name" value="PLipase_C_C"/>
</dbReference>
<gene>
    <name evidence="5" type="ORF">J7I43_01160</name>
</gene>
<accession>A0ABS3Y805</accession>
<proteinExistence type="inferred from homology"/>
<dbReference type="PROSITE" id="PS51318">
    <property type="entry name" value="TAT"/>
    <property type="match status" value="1"/>
</dbReference>
<dbReference type="InterPro" id="IPR007312">
    <property type="entry name" value="Phosphoesterase"/>
</dbReference>
<dbReference type="RefSeq" id="WP_209142401.1">
    <property type="nucleotide sequence ID" value="NZ_JAGHKP010000001.1"/>
</dbReference>
<keyword evidence="3" id="KW-0378">Hydrolase</keyword>
<reference evidence="6" key="1">
    <citation type="submission" date="2021-03" db="EMBL/GenBank/DDBJ databases">
        <title>Assistant Professor.</title>
        <authorList>
            <person name="Huq M.A."/>
        </authorList>
    </citation>
    <scope>NUCLEOTIDE SEQUENCE [LARGE SCALE GENOMIC DNA]</scope>
    <source>
        <strain evidence="6">MAH-28</strain>
    </source>
</reference>
<dbReference type="InterPro" id="IPR006311">
    <property type="entry name" value="TAT_signal"/>
</dbReference>
<dbReference type="Pfam" id="PF05506">
    <property type="entry name" value="PLipase_C_C"/>
    <property type="match status" value="2"/>
</dbReference>
<evidence type="ECO:0000313" key="6">
    <source>
        <dbReference type="Proteomes" id="UP000679126"/>
    </source>
</evidence>
<protein>
    <recommendedName>
        <fullName evidence="2">phospholipase C</fullName>
        <ecNumber evidence="2">3.1.4.3</ecNumber>
    </recommendedName>
</protein>
<sequence>MDNRREFLKKSMLLSGAAGLQSFLPGSIQRAMAINPAPGSTFLDAEHVVILMQENRSFDHCFGSLQGVRGFNDPRAISLPDKKPVWLQTNDKGETYSPFRLHIKDTKVTWMGALPHGRHDQVDANNGGKYDKWLISKRPGNKQYWHIPLTLGYYTREDLPFNYAMADAFTVCDQNFCSAMTSTTPNRAYFWTGQIFSEEAGLPKANIRNTDYTYGKQPWKTFPELLTDNGVNWKFYQNDLSCGGGLVGEERSWLANFGCNNLEFYKAFNVKFSDRYVRNLQKLVDTLPDEINKLNEATSGSEAETKKRKTEIAKKQEALDNAKTELALWNKENFDKLSPKQKELYERAFVINSADPEFRKLSQLKYNDDGTERELAVPAGDLFYQFRKDVKEGKLPTISWMASPQNYSDHPSAPWYGAWYISEIMDILTSNPEVWKKTIFIVTYDENDGYYDHVPPFSIPDNKKPGTGKVSEGIDTEVEFVRVENEIAQGIPKRQARGAAIGLGYRVPMLIASPWSRGGKVCSQLFDHTSTIQFLEHFVNNKFNKNLHLDNISKWRRAICGNLTAAFTPFQEGDDKKMPFLGKEQFVETIYSAKFKEEPGGYKKLSASEISAMIADPSTANPLAAQEKGIRPSSPLPYELYADGVWNDQKDHFTIRMGAGNQAFGKSAQGSPFTVYAPTGFSGEISRNWHFGVVAGDTIQYEWPLKEFDAQKYHLRLHGPNGFFREFRGSKKDPSLEVSCTYEMDRAKKPTGNLILKLHNSGDAATVVLKDHGYKQSDKTVEIAKGASKEVILPLGKQHGWYDFSVYSKASQDFERRYAGRVETGKESFTDPVMGRV</sequence>
<dbReference type="InterPro" id="IPR017850">
    <property type="entry name" value="Alkaline_phosphatase_core_sf"/>
</dbReference>
<comment type="caution">
    <text evidence="5">The sequence shown here is derived from an EMBL/GenBank/DDBJ whole genome shotgun (WGS) entry which is preliminary data.</text>
</comment>
<dbReference type="EMBL" id="JAGHKP010000001">
    <property type="protein sequence ID" value="MBO9150800.1"/>
    <property type="molecule type" value="Genomic_DNA"/>
</dbReference>
<name>A0ABS3Y805_9BACT</name>
<dbReference type="Gene3D" id="3.40.720.10">
    <property type="entry name" value="Alkaline Phosphatase, subunit A"/>
    <property type="match status" value="2"/>
</dbReference>
<organism evidence="5 6">
    <name type="scientific">Chitinophaga chungangae</name>
    <dbReference type="NCBI Taxonomy" id="2821488"/>
    <lineage>
        <taxon>Bacteria</taxon>
        <taxon>Pseudomonadati</taxon>
        <taxon>Bacteroidota</taxon>
        <taxon>Chitinophagia</taxon>
        <taxon>Chitinophagales</taxon>
        <taxon>Chitinophagaceae</taxon>
        <taxon>Chitinophaga</taxon>
    </lineage>
</organism>
<feature type="domain" description="Bacterial phospholipase C C-terminal" evidence="4">
    <location>
        <begin position="632"/>
        <end position="729"/>
    </location>
</feature>
<evidence type="ECO:0000256" key="1">
    <source>
        <dbReference type="ARBA" id="ARBA00009717"/>
    </source>
</evidence>
<feature type="domain" description="Bacterial phospholipase C C-terminal" evidence="4">
    <location>
        <begin position="737"/>
        <end position="821"/>
    </location>
</feature>